<dbReference type="InterPro" id="IPR010982">
    <property type="entry name" value="Lambda_DNA-bd_dom_sf"/>
</dbReference>
<dbReference type="Gene3D" id="1.10.260.40">
    <property type="entry name" value="lambda repressor-like DNA-binding domains"/>
    <property type="match status" value="1"/>
</dbReference>
<evidence type="ECO:0000313" key="2">
    <source>
        <dbReference type="EMBL" id="MBC8563514.1"/>
    </source>
</evidence>
<dbReference type="PROSITE" id="PS50943">
    <property type="entry name" value="HTH_CROC1"/>
    <property type="match status" value="1"/>
</dbReference>
<evidence type="ECO:0000313" key="3">
    <source>
        <dbReference type="Proteomes" id="UP000606193"/>
    </source>
</evidence>
<keyword evidence="3" id="KW-1185">Reference proteome</keyword>
<proteinExistence type="predicted"/>
<feature type="domain" description="HTH cro/C1-type" evidence="1">
    <location>
        <begin position="7"/>
        <end position="61"/>
    </location>
</feature>
<dbReference type="RefSeq" id="WP_022464741.1">
    <property type="nucleotide sequence ID" value="NZ_JACRSX010000024.1"/>
</dbReference>
<accession>A0ABR7N4N5</accession>
<dbReference type="Proteomes" id="UP000606193">
    <property type="component" value="Unassembled WGS sequence"/>
</dbReference>
<evidence type="ECO:0000259" key="1">
    <source>
        <dbReference type="PROSITE" id="PS50943"/>
    </source>
</evidence>
<dbReference type="SUPFAM" id="SSF47413">
    <property type="entry name" value="lambda repressor-like DNA-binding domains"/>
    <property type="match status" value="1"/>
</dbReference>
<dbReference type="SMART" id="SM00530">
    <property type="entry name" value="HTH_XRE"/>
    <property type="match status" value="1"/>
</dbReference>
<dbReference type="EMBL" id="JACRSX010000024">
    <property type="protein sequence ID" value="MBC8563514.1"/>
    <property type="molecule type" value="Genomic_DNA"/>
</dbReference>
<sequence>MRWQDKVKQLMESQNLNQKELSKKSGITEASVSRYLSGDRKPRMDIIINFAQALGVTTDYLLSEDDTTSIGAYTEIATAIARNGKNLSAEEKNKLIALILGTDI</sequence>
<dbReference type="Pfam" id="PF01381">
    <property type="entry name" value="HTH_3"/>
    <property type="match status" value="1"/>
</dbReference>
<comment type="caution">
    <text evidence="2">The sequence shown here is derived from an EMBL/GenBank/DDBJ whole genome shotgun (WGS) entry which is preliminary data.</text>
</comment>
<gene>
    <name evidence="2" type="ORF">H8704_12935</name>
</gene>
<dbReference type="InterPro" id="IPR001387">
    <property type="entry name" value="Cro/C1-type_HTH"/>
</dbReference>
<name>A0ABR7N4N5_9FIRM</name>
<reference evidence="2 3" key="1">
    <citation type="submission" date="2020-08" db="EMBL/GenBank/DDBJ databases">
        <title>Genome public.</title>
        <authorList>
            <person name="Liu C."/>
            <person name="Sun Q."/>
        </authorList>
    </citation>
    <scope>NUCLEOTIDE SEQUENCE [LARGE SCALE GENOMIC DNA]</scope>
    <source>
        <strain evidence="2 3">NSJ-37</strain>
    </source>
</reference>
<protein>
    <submittedName>
        <fullName evidence="2">Helix-turn-helix transcriptional regulator</fullName>
    </submittedName>
</protein>
<organism evidence="2 3">
    <name type="scientific">Jutongia huaianensis</name>
    <dbReference type="NCBI Taxonomy" id="2763668"/>
    <lineage>
        <taxon>Bacteria</taxon>
        <taxon>Bacillati</taxon>
        <taxon>Bacillota</taxon>
        <taxon>Clostridia</taxon>
        <taxon>Lachnospirales</taxon>
        <taxon>Lachnospiraceae</taxon>
        <taxon>Jutongia</taxon>
    </lineage>
</organism>
<dbReference type="CDD" id="cd00093">
    <property type="entry name" value="HTH_XRE"/>
    <property type="match status" value="1"/>
</dbReference>